<dbReference type="InterPro" id="IPR006195">
    <property type="entry name" value="aa-tRNA-synth_II"/>
</dbReference>
<dbReference type="EC" id="6.1.1.20" evidence="3"/>
<comment type="subcellular location">
    <subcellularLocation>
        <location evidence="1">Cytoplasm</location>
    </subcellularLocation>
</comment>
<keyword evidence="9" id="KW-0460">Magnesium</keyword>
<evidence type="ECO:0000256" key="8">
    <source>
        <dbReference type="ARBA" id="ARBA00022840"/>
    </source>
</evidence>
<keyword evidence="11 13" id="KW-0030">Aminoacyl-tRNA synthetase</keyword>
<dbReference type="InterPro" id="IPR045864">
    <property type="entry name" value="aa-tRNA-synth_II/BPL/LPL"/>
</dbReference>
<comment type="similarity">
    <text evidence="2">Belongs to the class-II aminoacyl-tRNA synthetase family. Phe-tRNA synthetase alpha subunit type 2 subfamily.</text>
</comment>
<proteinExistence type="inferred from homology"/>
<sequence length="495" mass="56087">MDIEAKILELLASAESVSTLELASSLGVDHQDVVGASKSLEADGYVVSSVTSVSQWKFSAEGLDIRQNGSPEFLLWALLASGSKQQDEVVTALGKEAATVAMSNGMKQKLFKLTKEEGNTILTRDPKVTTLEDSTRRLLDAAAKGGHVDPKDADALKKRKLASFDSVKTFVLVKGPSYAPTRGSKAATDLTREMLADGSWQTNTFKKYNFNATGREPLAGQQHPLLKVRQEFREMFLELGFQEMHTQQWVESSFWNFDTLFVPQKHPARDAQDTFFISKPDQSPTPDADYLKRVKDIHEEGYLCDWSANESARNVLRTHTTAVSSWVLNQLAQSSPLRPDGRRDFRPARYFSIDRVFRNEEMDKTHLCEFHQVEGFVVDRNLSLANMMHLLNQFFRRIGIEQLRFKPAFNPYTEPSMEIFGFHTGLKKWMEVGNSGVFRPEMLKPMGFDEDVTAIAWGLSLERPTMIKYGIKNIHELFGHKVDLRFIKKSKIARY</sequence>
<dbReference type="GO" id="GO:0009328">
    <property type="term" value="C:phenylalanine-tRNA ligase complex"/>
    <property type="evidence" value="ECO:0007669"/>
    <property type="project" value="TreeGrafter"/>
</dbReference>
<dbReference type="Gene3D" id="3.30.1370.240">
    <property type="match status" value="1"/>
</dbReference>
<evidence type="ECO:0000256" key="3">
    <source>
        <dbReference type="ARBA" id="ARBA00012814"/>
    </source>
</evidence>
<dbReference type="OMA" id="QIEGWVM"/>
<evidence type="ECO:0000256" key="6">
    <source>
        <dbReference type="ARBA" id="ARBA00022723"/>
    </source>
</evidence>
<reference evidence="14" key="1">
    <citation type="submission" date="2015-09" db="EMBL/GenBank/DDBJ databases">
        <authorList>
            <consortium name="Pathogen Informatics"/>
        </authorList>
    </citation>
    <scope>NUCLEOTIDE SEQUENCE [LARGE SCALE GENOMIC DNA]</scope>
    <source>
        <strain evidence="14">Lake Konstanz</strain>
    </source>
</reference>
<dbReference type="AlphaFoldDB" id="A0A0S4KIH9"/>
<dbReference type="PANTHER" id="PTHR11538">
    <property type="entry name" value="PHENYLALANYL-TRNA SYNTHETASE"/>
    <property type="match status" value="1"/>
</dbReference>
<dbReference type="InterPro" id="IPR040725">
    <property type="entry name" value="PheRS_DBD3"/>
</dbReference>
<dbReference type="Pfam" id="PF18552">
    <property type="entry name" value="PheRS_DBD1"/>
    <property type="match status" value="1"/>
</dbReference>
<dbReference type="InterPro" id="IPR002319">
    <property type="entry name" value="Phenylalanyl-tRNA_Synthase"/>
</dbReference>
<keyword evidence="6" id="KW-0479">Metal-binding</keyword>
<dbReference type="InterPro" id="IPR040724">
    <property type="entry name" value="PheRS_DBD1"/>
</dbReference>
<dbReference type="GO" id="GO:0004826">
    <property type="term" value="F:phenylalanine-tRNA ligase activity"/>
    <property type="evidence" value="ECO:0007669"/>
    <property type="project" value="UniProtKB-EC"/>
</dbReference>
<keyword evidence="10" id="KW-0648">Protein biosynthesis</keyword>
<evidence type="ECO:0000259" key="12">
    <source>
        <dbReference type="PROSITE" id="PS50862"/>
    </source>
</evidence>
<dbReference type="PROSITE" id="PS50862">
    <property type="entry name" value="AA_TRNA_LIGASE_II"/>
    <property type="match status" value="1"/>
</dbReference>
<keyword evidence="7" id="KW-0547">Nucleotide-binding</keyword>
<dbReference type="SUPFAM" id="SSF55681">
    <property type="entry name" value="Class II aaRS and biotin synthetases"/>
    <property type="match status" value="1"/>
</dbReference>
<protein>
    <recommendedName>
        <fullName evidence="3">phenylalanine--tRNA ligase</fullName>
        <ecNumber evidence="3">6.1.1.20</ecNumber>
    </recommendedName>
</protein>
<dbReference type="VEuPathDB" id="TriTrypDB:BSAL_45005"/>
<dbReference type="Gene3D" id="1.10.10.2330">
    <property type="match status" value="1"/>
</dbReference>
<dbReference type="Proteomes" id="UP000051952">
    <property type="component" value="Unassembled WGS sequence"/>
</dbReference>
<dbReference type="Pfam" id="PF01409">
    <property type="entry name" value="tRNA-synt_2d"/>
    <property type="match status" value="1"/>
</dbReference>
<dbReference type="Gene3D" id="1.10.10.2320">
    <property type="match status" value="1"/>
</dbReference>
<keyword evidence="5" id="KW-0436">Ligase</keyword>
<evidence type="ECO:0000256" key="10">
    <source>
        <dbReference type="ARBA" id="ARBA00022917"/>
    </source>
</evidence>
<dbReference type="NCBIfam" id="NF003210">
    <property type="entry name" value="PRK04172.1"/>
    <property type="match status" value="1"/>
</dbReference>
<feature type="domain" description="Aminoacyl-transfer RNA synthetases class-II family profile" evidence="12">
    <location>
        <begin position="227"/>
        <end position="467"/>
    </location>
</feature>
<dbReference type="GO" id="GO:0046872">
    <property type="term" value="F:metal ion binding"/>
    <property type="evidence" value="ECO:0007669"/>
    <property type="project" value="UniProtKB-KW"/>
</dbReference>
<dbReference type="Gene3D" id="3.30.930.10">
    <property type="entry name" value="Bira Bifunctional Protein, Domain 2"/>
    <property type="match status" value="1"/>
</dbReference>
<dbReference type="GO" id="GO:0005829">
    <property type="term" value="C:cytosol"/>
    <property type="evidence" value="ECO:0007669"/>
    <property type="project" value="TreeGrafter"/>
</dbReference>
<dbReference type="Pfam" id="PF18553">
    <property type="entry name" value="PheRS_DBD3"/>
    <property type="match status" value="1"/>
</dbReference>
<dbReference type="PANTHER" id="PTHR11538:SF40">
    <property type="entry name" value="PHENYLALANINE--TRNA LIGASE ALPHA SUBUNIT"/>
    <property type="match status" value="1"/>
</dbReference>
<evidence type="ECO:0000256" key="4">
    <source>
        <dbReference type="ARBA" id="ARBA00022490"/>
    </source>
</evidence>
<evidence type="ECO:0000256" key="9">
    <source>
        <dbReference type="ARBA" id="ARBA00022842"/>
    </source>
</evidence>
<name>A0A0S4KIH9_BODSA</name>
<dbReference type="EMBL" id="CYKH01002197">
    <property type="protein sequence ID" value="CUI15506.1"/>
    <property type="molecule type" value="Genomic_DNA"/>
</dbReference>
<dbReference type="InterPro" id="IPR004529">
    <property type="entry name" value="Phe-tRNA-synth_IIc_asu"/>
</dbReference>
<evidence type="ECO:0000256" key="11">
    <source>
        <dbReference type="ARBA" id="ARBA00023146"/>
    </source>
</evidence>
<evidence type="ECO:0000256" key="2">
    <source>
        <dbReference type="ARBA" id="ARBA00006703"/>
    </source>
</evidence>
<keyword evidence="4" id="KW-0963">Cytoplasm</keyword>
<dbReference type="GO" id="GO:0005524">
    <property type="term" value="F:ATP binding"/>
    <property type="evidence" value="ECO:0007669"/>
    <property type="project" value="UniProtKB-KW"/>
</dbReference>
<dbReference type="OrthoDB" id="238316at2759"/>
<keyword evidence="14" id="KW-1185">Reference proteome</keyword>
<evidence type="ECO:0000256" key="7">
    <source>
        <dbReference type="ARBA" id="ARBA00022741"/>
    </source>
</evidence>
<dbReference type="NCBIfam" id="TIGR00468">
    <property type="entry name" value="pheS"/>
    <property type="match status" value="1"/>
</dbReference>
<organism evidence="13 14">
    <name type="scientific">Bodo saltans</name>
    <name type="common">Flagellated protozoan</name>
    <dbReference type="NCBI Taxonomy" id="75058"/>
    <lineage>
        <taxon>Eukaryota</taxon>
        <taxon>Discoba</taxon>
        <taxon>Euglenozoa</taxon>
        <taxon>Kinetoplastea</taxon>
        <taxon>Metakinetoplastina</taxon>
        <taxon>Eubodonida</taxon>
        <taxon>Bodonidae</taxon>
        <taxon>Bodo</taxon>
    </lineage>
</organism>
<keyword evidence="8" id="KW-0067">ATP-binding</keyword>
<evidence type="ECO:0000256" key="5">
    <source>
        <dbReference type="ARBA" id="ARBA00022598"/>
    </source>
</evidence>
<gene>
    <name evidence="13" type="ORF">BSAL_45005</name>
</gene>
<accession>A0A0S4KIH9</accession>
<evidence type="ECO:0000313" key="13">
    <source>
        <dbReference type="EMBL" id="CUI15506.1"/>
    </source>
</evidence>
<dbReference type="GO" id="GO:0006432">
    <property type="term" value="P:phenylalanyl-tRNA aminoacylation"/>
    <property type="evidence" value="ECO:0007669"/>
    <property type="project" value="InterPro"/>
</dbReference>
<evidence type="ECO:0000256" key="1">
    <source>
        <dbReference type="ARBA" id="ARBA00004496"/>
    </source>
</evidence>
<dbReference type="GO" id="GO:0000049">
    <property type="term" value="F:tRNA binding"/>
    <property type="evidence" value="ECO:0007669"/>
    <property type="project" value="InterPro"/>
</dbReference>
<evidence type="ECO:0000313" key="14">
    <source>
        <dbReference type="Proteomes" id="UP000051952"/>
    </source>
</evidence>
<dbReference type="CDD" id="cd00496">
    <property type="entry name" value="PheRS_alpha_core"/>
    <property type="match status" value="1"/>
</dbReference>